<keyword evidence="2" id="KW-0067">ATP-binding</keyword>
<feature type="non-terminal residue" evidence="2">
    <location>
        <position position="112"/>
    </location>
</feature>
<dbReference type="GO" id="GO:0005524">
    <property type="term" value="F:ATP binding"/>
    <property type="evidence" value="ECO:0007669"/>
    <property type="project" value="UniProtKB-KW"/>
</dbReference>
<dbReference type="InterPro" id="IPR003439">
    <property type="entry name" value="ABC_transporter-like_ATP-bd"/>
</dbReference>
<gene>
    <name evidence="2" type="ORF">FQA18_11105</name>
</gene>
<dbReference type="EMBL" id="VMTR01000072">
    <property type="protein sequence ID" value="TVT94594.1"/>
    <property type="molecule type" value="Genomic_DNA"/>
</dbReference>
<proteinExistence type="predicted"/>
<name>A0A558GA13_HALVO</name>
<dbReference type="GO" id="GO:0055052">
    <property type="term" value="C:ATP-binding cassette (ABC) transporter complex, substrate-binding subunit-containing"/>
    <property type="evidence" value="ECO:0007669"/>
    <property type="project" value="TreeGrafter"/>
</dbReference>
<dbReference type="SUPFAM" id="SSF52540">
    <property type="entry name" value="P-loop containing nucleoside triphosphate hydrolases"/>
    <property type="match status" value="1"/>
</dbReference>
<dbReference type="AlphaFoldDB" id="A0A558GA13"/>
<evidence type="ECO:0000259" key="1">
    <source>
        <dbReference type="Pfam" id="PF00005"/>
    </source>
</evidence>
<dbReference type="Pfam" id="PF00005">
    <property type="entry name" value="ABC_tran"/>
    <property type="match status" value="1"/>
</dbReference>
<evidence type="ECO:0000313" key="3">
    <source>
        <dbReference type="Proteomes" id="UP000320212"/>
    </source>
</evidence>
<evidence type="ECO:0000313" key="2">
    <source>
        <dbReference type="EMBL" id="TVT94594.1"/>
    </source>
</evidence>
<sequence length="112" mass="12355">MRKVYGGDSDIVAVDDISFEIADGEFLTIVGPSGSGKSTLLRMIAGLEDITEGTIRIGDRVVNGVQPQDRDVAMVFQNYALYPHMTARKNMSYGLQLTTDLPEDEINQRVMD</sequence>
<accession>A0A558GA13</accession>
<keyword evidence="2" id="KW-0547">Nucleotide-binding</keyword>
<feature type="domain" description="ABC transporter" evidence="1">
    <location>
        <begin position="15"/>
        <end position="105"/>
    </location>
</feature>
<organism evidence="2 3">
    <name type="scientific">Haloferax volcanii</name>
    <name type="common">Halobacterium volcanii</name>
    <dbReference type="NCBI Taxonomy" id="2246"/>
    <lineage>
        <taxon>Archaea</taxon>
        <taxon>Methanobacteriati</taxon>
        <taxon>Methanobacteriota</taxon>
        <taxon>Stenosarchaea group</taxon>
        <taxon>Halobacteria</taxon>
        <taxon>Halobacteriales</taxon>
        <taxon>Haloferacaceae</taxon>
        <taxon>Haloferax</taxon>
    </lineage>
</organism>
<dbReference type="GO" id="GO:0016887">
    <property type="term" value="F:ATP hydrolysis activity"/>
    <property type="evidence" value="ECO:0007669"/>
    <property type="project" value="InterPro"/>
</dbReference>
<comment type="caution">
    <text evidence="2">The sequence shown here is derived from an EMBL/GenBank/DDBJ whole genome shotgun (WGS) entry which is preliminary data.</text>
</comment>
<protein>
    <submittedName>
        <fullName evidence="2">ABC transporter ATP-binding protein</fullName>
    </submittedName>
</protein>
<dbReference type="PANTHER" id="PTHR43875:SF1">
    <property type="entry name" value="OSMOPROTECTIVE COMPOUNDS UPTAKE ATP-BINDING PROTEIN GGTA"/>
    <property type="match status" value="1"/>
</dbReference>
<dbReference type="PANTHER" id="PTHR43875">
    <property type="entry name" value="MALTODEXTRIN IMPORT ATP-BINDING PROTEIN MSMX"/>
    <property type="match status" value="1"/>
</dbReference>
<reference evidence="2 3" key="1">
    <citation type="submission" date="2019-07" db="EMBL/GenBank/DDBJ databases">
        <title>Draft genome sequence of Haloferax volcanii SS0101, isolated from salt farm in Samut Sakhon, Thailand.</title>
        <authorList>
            <person name="Wanthongcharoen S."/>
            <person name="Yamprayoonswat W."/>
            <person name="Ruangsuj P."/>
            <person name="Thongpramul N."/>
            <person name="Jumpathong W."/>
            <person name="Sittihan S."/>
            <person name="Kanjanavas P."/>
            <person name="Yasawong M."/>
        </authorList>
    </citation>
    <scope>NUCLEOTIDE SEQUENCE [LARGE SCALE GENOMIC DNA]</scope>
    <source>
        <strain evidence="2 3">SS0101</strain>
    </source>
</reference>
<dbReference type="Gene3D" id="3.40.50.300">
    <property type="entry name" value="P-loop containing nucleotide triphosphate hydrolases"/>
    <property type="match status" value="1"/>
</dbReference>
<dbReference type="Proteomes" id="UP000320212">
    <property type="component" value="Unassembled WGS sequence"/>
</dbReference>
<dbReference type="InterPro" id="IPR047641">
    <property type="entry name" value="ABC_transpr_MalK/UgpC-like"/>
</dbReference>
<dbReference type="InterPro" id="IPR027417">
    <property type="entry name" value="P-loop_NTPase"/>
</dbReference>